<organism evidence="1 2">
    <name type="scientific">Periconia digitata</name>
    <dbReference type="NCBI Taxonomy" id="1303443"/>
    <lineage>
        <taxon>Eukaryota</taxon>
        <taxon>Fungi</taxon>
        <taxon>Dikarya</taxon>
        <taxon>Ascomycota</taxon>
        <taxon>Pezizomycotina</taxon>
        <taxon>Dothideomycetes</taxon>
        <taxon>Pleosporomycetidae</taxon>
        <taxon>Pleosporales</taxon>
        <taxon>Massarineae</taxon>
        <taxon>Periconiaceae</taxon>
        <taxon>Periconia</taxon>
    </lineage>
</organism>
<proteinExistence type="predicted"/>
<sequence length="206" mass="22156">MSVIRVPKCAMLVGHRDGGCKCTQPAVSLSSRSCQTKRLTDREAREGKLAALTGSLYPSLPQLRCVGHARSPALKKTGIVDSGYNIKSPVHDAHTQAPVHGCTCTCAANGMYFAFLFHYFFQSLQLVRRDGVCCLSHCPLCTPIIDLYHDAAIRCSCPVFDSRLAGWPSAVVPSSLPLFLPSLPGAEGPASQPVNHLELKHGNNGQ</sequence>
<accession>A0A9W4UEZ3</accession>
<gene>
    <name evidence="1" type="ORF">PDIGIT_LOCUS6124</name>
</gene>
<evidence type="ECO:0000313" key="1">
    <source>
        <dbReference type="EMBL" id="CAI6333088.1"/>
    </source>
</evidence>
<name>A0A9W4UEZ3_9PLEO</name>
<dbReference type="AlphaFoldDB" id="A0A9W4UEZ3"/>
<keyword evidence="2" id="KW-1185">Reference proteome</keyword>
<evidence type="ECO:0000313" key="2">
    <source>
        <dbReference type="Proteomes" id="UP001152607"/>
    </source>
</evidence>
<protein>
    <submittedName>
        <fullName evidence="1">Uncharacterized protein</fullName>
    </submittedName>
</protein>
<reference evidence="1" key="1">
    <citation type="submission" date="2023-01" db="EMBL/GenBank/DDBJ databases">
        <authorList>
            <person name="Van Ghelder C."/>
            <person name="Rancurel C."/>
        </authorList>
    </citation>
    <scope>NUCLEOTIDE SEQUENCE</scope>
    <source>
        <strain evidence="1">CNCM I-4278</strain>
    </source>
</reference>
<dbReference type="EMBL" id="CAOQHR010000004">
    <property type="protein sequence ID" value="CAI6333088.1"/>
    <property type="molecule type" value="Genomic_DNA"/>
</dbReference>
<comment type="caution">
    <text evidence="1">The sequence shown here is derived from an EMBL/GenBank/DDBJ whole genome shotgun (WGS) entry which is preliminary data.</text>
</comment>
<dbReference type="Proteomes" id="UP001152607">
    <property type="component" value="Unassembled WGS sequence"/>
</dbReference>